<feature type="compositionally biased region" description="Basic and acidic residues" evidence="1">
    <location>
        <begin position="413"/>
        <end position="425"/>
    </location>
</feature>
<sequence length="494" mass="56662">MFTCFTSPVALLNIEVYEATDTVCADTGASQSVGGELMFKFLKNHGQKFSEFHLAMCLADDQQSTSLVQKATVTITIGGRTFQIDLIFLPHAKVNLQDPFSKDAPLPVDDCPDEINSTSCPTNSIPIRKELLRKEIDNLLADIYQEQVEKGGLIDIEAGKNKYLLEISNAPTRSNTAENSVPDEANDVDATPETDSSTKPEENASVMPKDRASGSKDMRIGSSNDQKIKIGNQRFNRYPKPNEQRFHRFKNRGRYSPERFNVVEHYTEVDYLPQIKADSEDYSAEAHHDTSPVTDLSPIPRSYIPSNKRNERTNYYDSNRKYGGEKKENFYHRSNSDTRGRSEVNNKSDCDQISNESLNEASESISPSDKECFQNNTPECDDKDESKRQDICAGNSSNCAFFDHQRRNVYRSDTHFQDRRRDSFKRGRQNRGYRNQYNERQHPSSYRENNYHDQGGKFVRENHFGRSYNRGSLGNSYRYSHEENLHYSNDKKRL</sequence>
<protein>
    <submittedName>
        <fullName evidence="2">Retrovirus-related Pol polyprotein from transposon 17.6</fullName>
    </submittedName>
</protein>
<organism evidence="2 3">
    <name type="scientific">Trichonephila inaurata madagascariensis</name>
    <dbReference type="NCBI Taxonomy" id="2747483"/>
    <lineage>
        <taxon>Eukaryota</taxon>
        <taxon>Metazoa</taxon>
        <taxon>Ecdysozoa</taxon>
        <taxon>Arthropoda</taxon>
        <taxon>Chelicerata</taxon>
        <taxon>Arachnida</taxon>
        <taxon>Araneae</taxon>
        <taxon>Araneomorphae</taxon>
        <taxon>Entelegynae</taxon>
        <taxon>Araneoidea</taxon>
        <taxon>Nephilidae</taxon>
        <taxon>Trichonephila</taxon>
        <taxon>Trichonephila inaurata</taxon>
    </lineage>
</organism>
<name>A0A8X6YNL3_9ARAC</name>
<feature type="compositionally biased region" description="Polar residues" evidence="1">
    <location>
        <begin position="351"/>
        <end position="378"/>
    </location>
</feature>
<accession>A0A8X6YNL3</accession>
<evidence type="ECO:0000313" key="2">
    <source>
        <dbReference type="EMBL" id="GFY75653.1"/>
    </source>
</evidence>
<feature type="compositionally biased region" description="Basic and acidic residues" evidence="1">
    <location>
        <begin position="308"/>
        <end position="350"/>
    </location>
</feature>
<keyword evidence="3" id="KW-1185">Reference proteome</keyword>
<feature type="compositionally biased region" description="Basic and acidic residues" evidence="1">
    <location>
        <begin position="196"/>
        <end position="219"/>
    </location>
</feature>
<feature type="region of interest" description="Disordered" evidence="1">
    <location>
        <begin position="413"/>
        <end position="457"/>
    </location>
</feature>
<proteinExistence type="predicted"/>
<dbReference type="Proteomes" id="UP000886998">
    <property type="component" value="Unassembled WGS sequence"/>
</dbReference>
<dbReference type="AlphaFoldDB" id="A0A8X6YNL3"/>
<dbReference type="EMBL" id="BMAV01021537">
    <property type="protein sequence ID" value="GFY75653.1"/>
    <property type="molecule type" value="Genomic_DNA"/>
</dbReference>
<evidence type="ECO:0000313" key="3">
    <source>
        <dbReference type="Proteomes" id="UP000886998"/>
    </source>
</evidence>
<feature type="region of interest" description="Disordered" evidence="1">
    <location>
        <begin position="173"/>
        <end position="244"/>
    </location>
</feature>
<feature type="region of interest" description="Disordered" evidence="1">
    <location>
        <begin position="281"/>
        <end position="388"/>
    </location>
</feature>
<reference evidence="2" key="1">
    <citation type="submission" date="2020-08" db="EMBL/GenBank/DDBJ databases">
        <title>Multicomponent nature underlies the extraordinary mechanical properties of spider dragline silk.</title>
        <authorList>
            <person name="Kono N."/>
            <person name="Nakamura H."/>
            <person name="Mori M."/>
            <person name="Yoshida Y."/>
            <person name="Ohtoshi R."/>
            <person name="Malay A.D."/>
            <person name="Moran D.A.P."/>
            <person name="Tomita M."/>
            <person name="Numata K."/>
            <person name="Arakawa K."/>
        </authorList>
    </citation>
    <scope>NUCLEOTIDE SEQUENCE</scope>
</reference>
<gene>
    <name evidence="2" type="primary">pol_4040</name>
    <name evidence="2" type="ORF">TNIN_8361</name>
</gene>
<evidence type="ECO:0000256" key="1">
    <source>
        <dbReference type="SAM" id="MobiDB-lite"/>
    </source>
</evidence>
<comment type="caution">
    <text evidence="2">The sequence shown here is derived from an EMBL/GenBank/DDBJ whole genome shotgun (WGS) entry which is preliminary data.</text>
</comment>